<dbReference type="GO" id="GO:0004791">
    <property type="term" value="F:thioredoxin-disulfide reductase (NADPH) activity"/>
    <property type="evidence" value="ECO:0007669"/>
    <property type="project" value="UniProtKB-EC"/>
</dbReference>
<dbReference type="PRINTS" id="PR00368">
    <property type="entry name" value="FADPNR"/>
</dbReference>
<evidence type="ECO:0000256" key="2">
    <source>
        <dbReference type="ARBA" id="ARBA00023002"/>
    </source>
</evidence>
<dbReference type="PRINTS" id="PR00469">
    <property type="entry name" value="PNDRDTASEII"/>
</dbReference>
<evidence type="ECO:0000256" key="1">
    <source>
        <dbReference type="ARBA" id="ARBA00022630"/>
    </source>
</evidence>
<dbReference type="AlphaFoldDB" id="A0A8J3JVR2"/>
<dbReference type="InterPro" id="IPR036188">
    <property type="entry name" value="FAD/NAD-bd_sf"/>
</dbReference>
<evidence type="ECO:0000313" key="5">
    <source>
        <dbReference type="EMBL" id="GIF91941.1"/>
    </source>
</evidence>
<sequence>MTFEAYDVVVVGGGAAGLNGALTLARARRSVLVVDGGEPRNAPAAAMHAFLSRDGMPPGELLKIGREEVRGYGGEIVSGQVVAAVREDGGFAVTLDGGRVVRARRLLVATGVVDELPPVPGLRERWGRDVLQCPYCHGWEVRDQAVAVLATGAHAAQQALLYRQWTPDVTLLRHTGPEPTETELAQLTARGVRLVSGEVAGLAVADDRLTGARLADGTVVPCQALVVSAQMVPRAGVLESLGVTLTEHPFGAYVAADPSGLTEVPGVWVAGNVTDLSAQVIHAAAGGSRAAAFINFDLVAEDTARAVAAAGAAGFQVAGGR</sequence>
<dbReference type="InterPro" id="IPR050097">
    <property type="entry name" value="Ferredoxin-NADP_redctase_2"/>
</dbReference>
<dbReference type="SUPFAM" id="SSF51905">
    <property type="entry name" value="FAD/NAD(P)-binding domain"/>
    <property type="match status" value="1"/>
</dbReference>
<dbReference type="Gene3D" id="3.50.50.60">
    <property type="entry name" value="FAD/NAD(P)-binding domain"/>
    <property type="match status" value="2"/>
</dbReference>
<evidence type="ECO:0000313" key="6">
    <source>
        <dbReference type="Proteomes" id="UP000619293"/>
    </source>
</evidence>
<dbReference type="InterPro" id="IPR023753">
    <property type="entry name" value="FAD/NAD-binding_dom"/>
</dbReference>
<organism evidence="5 6">
    <name type="scientific">Catellatospora chokoriensis</name>
    <dbReference type="NCBI Taxonomy" id="310353"/>
    <lineage>
        <taxon>Bacteria</taxon>
        <taxon>Bacillati</taxon>
        <taxon>Actinomycetota</taxon>
        <taxon>Actinomycetes</taxon>
        <taxon>Micromonosporales</taxon>
        <taxon>Micromonosporaceae</taxon>
        <taxon>Catellatospora</taxon>
    </lineage>
</organism>
<evidence type="ECO:0000256" key="3">
    <source>
        <dbReference type="ARBA" id="ARBA00048132"/>
    </source>
</evidence>
<feature type="domain" description="FAD/NAD(P)-binding" evidence="4">
    <location>
        <begin position="6"/>
        <end position="285"/>
    </location>
</feature>
<accession>A0A8J3JVR2</accession>
<dbReference type="EMBL" id="BONG01000039">
    <property type="protein sequence ID" value="GIF91941.1"/>
    <property type="molecule type" value="Genomic_DNA"/>
</dbReference>
<proteinExistence type="predicted"/>
<keyword evidence="6" id="KW-1185">Reference proteome</keyword>
<evidence type="ECO:0000259" key="4">
    <source>
        <dbReference type="Pfam" id="PF07992"/>
    </source>
</evidence>
<comment type="catalytic activity">
    <reaction evidence="3">
        <text>[thioredoxin]-dithiol + NADP(+) = [thioredoxin]-disulfide + NADPH + H(+)</text>
        <dbReference type="Rhea" id="RHEA:20345"/>
        <dbReference type="Rhea" id="RHEA-COMP:10698"/>
        <dbReference type="Rhea" id="RHEA-COMP:10700"/>
        <dbReference type="ChEBI" id="CHEBI:15378"/>
        <dbReference type="ChEBI" id="CHEBI:29950"/>
        <dbReference type="ChEBI" id="CHEBI:50058"/>
        <dbReference type="ChEBI" id="CHEBI:57783"/>
        <dbReference type="ChEBI" id="CHEBI:58349"/>
        <dbReference type="EC" id="1.8.1.9"/>
    </reaction>
</comment>
<keyword evidence="1" id="KW-0285">Flavoprotein</keyword>
<dbReference type="PANTHER" id="PTHR48105">
    <property type="entry name" value="THIOREDOXIN REDUCTASE 1-RELATED-RELATED"/>
    <property type="match status" value="1"/>
</dbReference>
<keyword evidence="2" id="KW-0560">Oxidoreductase</keyword>
<comment type="caution">
    <text evidence="5">The sequence shown here is derived from an EMBL/GenBank/DDBJ whole genome shotgun (WGS) entry which is preliminary data.</text>
</comment>
<gene>
    <name evidence="5" type="ORF">Cch02nite_53850</name>
</gene>
<protein>
    <submittedName>
        <fullName evidence="5">Thioredoxin reductase</fullName>
    </submittedName>
</protein>
<name>A0A8J3JVR2_9ACTN</name>
<dbReference type="Proteomes" id="UP000619293">
    <property type="component" value="Unassembled WGS sequence"/>
</dbReference>
<dbReference type="Pfam" id="PF07992">
    <property type="entry name" value="Pyr_redox_2"/>
    <property type="match status" value="1"/>
</dbReference>
<reference evidence="5 6" key="1">
    <citation type="submission" date="2021-01" db="EMBL/GenBank/DDBJ databases">
        <title>Whole genome shotgun sequence of Catellatospora chokoriensis NBRC 107358.</title>
        <authorList>
            <person name="Komaki H."/>
            <person name="Tamura T."/>
        </authorList>
    </citation>
    <scope>NUCLEOTIDE SEQUENCE [LARGE SCALE GENOMIC DNA]</scope>
    <source>
        <strain evidence="5 6">NBRC 107358</strain>
    </source>
</reference>